<dbReference type="PANTHER" id="PTHR43420">
    <property type="entry name" value="ACETYLTRANSFERASE"/>
    <property type="match status" value="1"/>
</dbReference>
<dbReference type="OrthoDB" id="43754at2157"/>
<comment type="similarity">
    <text evidence="1">Belongs to the acetyltransferase family. RimI subfamily.</text>
</comment>
<evidence type="ECO:0000256" key="3">
    <source>
        <dbReference type="ARBA" id="ARBA00022679"/>
    </source>
</evidence>
<dbReference type="NCBIfam" id="TIGR01575">
    <property type="entry name" value="rimI"/>
    <property type="match status" value="1"/>
</dbReference>
<dbReference type="Pfam" id="PF00583">
    <property type="entry name" value="Acetyltransf_1"/>
    <property type="match status" value="1"/>
</dbReference>
<reference evidence="7 8" key="1">
    <citation type="submission" date="2019-10" db="EMBL/GenBank/DDBJ databases">
        <title>Genome Sequences from Six Type Strain Members of the Archaeal Family Sulfolobaceae: Acidianus ambivalens, Acidianus infernus, Metallosphaera prunae, Stygiolobus azoricus, Sulfolobus metallicus, and Sulfurisphaera ohwakuensis.</title>
        <authorList>
            <person name="Counts J.A."/>
            <person name="Kelly R.M."/>
        </authorList>
    </citation>
    <scope>NUCLEOTIDE SEQUENCE [LARGE SCALE GENOMIC DNA]</scope>
    <source>
        <strain evidence="7 8">TA-1</strain>
    </source>
</reference>
<evidence type="ECO:0000259" key="5">
    <source>
        <dbReference type="PROSITE" id="PS51186"/>
    </source>
</evidence>
<dbReference type="Proteomes" id="UP000582213">
    <property type="component" value="Unassembled WGS sequence"/>
</dbReference>
<proteinExistence type="inferred from homology"/>
<feature type="domain" description="N-acetyltransferase" evidence="5">
    <location>
        <begin position="2"/>
        <end position="146"/>
    </location>
</feature>
<dbReference type="InterPro" id="IPR006464">
    <property type="entry name" value="AcTrfase_RimI/Ard1"/>
</dbReference>
<dbReference type="SUPFAM" id="SSF55729">
    <property type="entry name" value="Acyl-CoA N-acyltransferases (Nat)"/>
    <property type="match status" value="1"/>
</dbReference>
<reference evidence="6 9" key="2">
    <citation type="submission" date="2020-08" db="EMBL/GenBank/DDBJ databases">
        <title>Genomic Encyclopedia of Type Strains, Phase IV (KMG-IV): sequencing the most valuable type-strain genomes for metagenomic binning, comparative biology and taxonomic classification.</title>
        <authorList>
            <person name="Goeker M."/>
        </authorList>
    </citation>
    <scope>NUCLEOTIDE SEQUENCE [LARGE SCALE GENOMIC DNA]</scope>
    <source>
        <strain evidence="6 9">DSM 12421</strain>
    </source>
</reference>
<dbReference type="Gene3D" id="3.40.630.30">
    <property type="match status" value="1"/>
</dbReference>
<keyword evidence="2" id="KW-0963">Cytoplasm</keyword>
<evidence type="ECO:0000313" key="6">
    <source>
        <dbReference type="EMBL" id="MBB5253393.1"/>
    </source>
</evidence>
<evidence type="ECO:0000256" key="4">
    <source>
        <dbReference type="ARBA" id="ARBA00023315"/>
    </source>
</evidence>
<keyword evidence="8" id="KW-1185">Reference proteome</keyword>
<dbReference type="RefSeq" id="WP_156015183.1">
    <property type="nucleotide sequence ID" value="NZ_CP045484.1"/>
</dbReference>
<name>A0A650CIM2_SULOH</name>
<evidence type="ECO:0000256" key="1">
    <source>
        <dbReference type="ARBA" id="ARBA00005395"/>
    </source>
</evidence>
<dbReference type="CDD" id="cd04301">
    <property type="entry name" value="NAT_SF"/>
    <property type="match status" value="1"/>
</dbReference>
<sequence>MIIITNVDENDLPKVYEVEIESFEDPYPYSLLKAYYYLSRELFLVAKQGDVVVGYSLGIIQFGYRGHVVSIAVKKDYREKGIGSLLLKELEKRFKEYKCTHSYLEVNLKNKTAIEFYHKLGYIIVKLQKNYYGRGKHAFIMVKSFSKDKSFE</sequence>
<dbReference type="InterPro" id="IPR000182">
    <property type="entry name" value="GNAT_dom"/>
</dbReference>
<dbReference type="EC" id="2.3.1.267" evidence="6"/>
<dbReference type="Proteomes" id="UP000427373">
    <property type="component" value="Chromosome"/>
</dbReference>
<protein>
    <submittedName>
        <fullName evidence="7">Ribosomal-protein-alanine N-acetyltransferase</fullName>
        <ecNumber evidence="6">2.3.1.267</ecNumber>
    </submittedName>
</protein>
<dbReference type="GeneID" id="42801855"/>
<evidence type="ECO:0000313" key="8">
    <source>
        <dbReference type="Proteomes" id="UP000427373"/>
    </source>
</evidence>
<dbReference type="InterPro" id="IPR050680">
    <property type="entry name" value="YpeA/RimI_acetyltransf"/>
</dbReference>
<dbReference type="EMBL" id="CP045484">
    <property type="protein sequence ID" value="QGR17714.1"/>
    <property type="molecule type" value="Genomic_DNA"/>
</dbReference>
<dbReference type="GO" id="GO:0008999">
    <property type="term" value="F:protein-N-terminal-alanine acetyltransferase activity"/>
    <property type="evidence" value="ECO:0007669"/>
    <property type="project" value="UniProtKB-EC"/>
</dbReference>
<keyword evidence="4 6" id="KW-0012">Acyltransferase</keyword>
<evidence type="ECO:0000313" key="7">
    <source>
        <dbReference type="EMBL" id="QGR17714.1"/>
    </source>
</evidence>
<evidence type="ECO:0000313" key="9">
    <source>
        <dbReference type="Proteomes" id="UP000582213"/>
    </source>
</evidence>
<dbReference type="KEGG" id="soh:D1869_11390"/>
<keyword evidence="3 7" id="KW-0808">Transferase</keyword>
<dbReference type="InterPro" id="IPR016181">
    <property type="entry name" value="Acyl_CoA_acyltransferase"/>
</dbReference>
<dbReference type="AlphaFoldDB" id="A0A650CIM2"/>
<dbReference type="PROSITE" id="PS51186">
    <property type="entry name" value="GNAT"/>
    <property type="match status" value="1"/>
</dbReference>
<organism evidence="7 8">
    <name type="scientific">Sulfurisphaera ohwakuensis</name>
    <dbReference type="NCBI Taxonomy" id="69656"/>
    <lineage>
        <taxon>Archaea</taxon>
        <taxon>Thermoproteota</taxon>
        <taxon>Thermoprotei</taxon>
        <taxon>Sulfolobales</taxon>
        <taxon>Sulfolobaceae</taxon>
        <taxon>Sulfurisphaera</taxon>
    </lineage>
</organism>
<evidence type="ECO:0000256" key="2">
    <source>
        <dbReference type="ARBA" id="ARBA00022490"/>
    </source>
</evidence>
<gene>
    <name evidence="7" type="primary">rimI</name>
    <name evidence="7" type="ORF">D1869_11390</name>
    <name evidence="6" type="ORF">HNQ62_001154</name>
</gene>
<dbReference type="PANTHER" id="PTHR43420:SF12">
    <property type="entry name" value="N-ACETYLTRANSFERASE DOMAIN-CONTAINING PROTEIN"/>
    <property type="match status" value="1"/>
</dbReference>
<accession>A0A650CIM2</accession>
<dbReference type="EMBL" id="JACHFY010000004">
    <property type="protein sequence ID" value="MBB5253393.1"/>
    <property type="molecule type" value="Genomic_DNA"/>
</dbReference>